<evidence type="ECO:0000313" key="3">
    <source>
        <dbReference type="Proteomes" id="UP000558997"/>
    </source>
</evidence>
<comment type="caution">
    <text evidence="2">The sequence shown here is derived from an EMBL/GenBank/DDBJ whole genome shotgun (WGS) entry which is preliminary data.</text>
</comment>
<feature type="transmembrane region" description="Helical" evidence="1">
    <location>
        <begin position="211"/>
        <end position="235"/>
    </location>
</feature>
<keyword evidence="1" id="KW-1133">Transmembrane helix</keyword>
<dbReference type="RefSeq" id="WP_184831254.1">
    <property type="nucleotide sequence ID" value="NZ_BAAAVN010000014.1"/>
</dbReference>
<feature type="transmembrane region" description="Helical" evidence="1">
    <location>
        <begin position="138"/>
        <end position="158"/>
    </location>
</feature>
<dbReference type="EMBL" id="JACHNF010000001">
    <property type="protein sequence ID" value="MBB5977352.1"/>
    <property type="molecule type" value="Genomic_DNA"/>
</dbReference>
<feature type="transmembrane region" description="Helical" evidence="1">
    <location>
        <begin position="48"/>
        <end position="72"/>
    </location>
</feature>
<sequence>MKLIRAELLKLATLPASWLATALAVILPAGVAALNSRGDVSRGVDAGFQSLAVGVIGAIVLGVAAVSSEYLAEGAESGGGRQVTTSLTAAASRSRFLLAKAAALSMTVALLALVSSAITLTTTSLTGTAIGTAELPRVVGVTAYWILTALLTGAITLVTRSGIIPLTFFIVNMSVVSVSFLLTKVTRLANYLPDLAGMRMFLRDLRGSAEIAPVTGGLVMGLWVVLVAAIGVTVFTRRDA</sequence>
<proteinExistence type="predicted"/>
<keyword evidence="3" id="KW-1185">Reference proteome</keyword>
<reference evidence="2 3" key="1">
    <citation type="submission" date="2020-08" db="EMBL/GenBank/DDBJ databases">
        <title>Sequencing the genomes of 1000 actinobacteria strains.</title>
        <authorList>
            <person name="Klenk H.-P."/>
        </authorList>
    </citation>
    <scope>NUCLEOTIDE SEQUENCE [LARGE SCALE GENOMIC DNA]</scope>
    <source>
        <strain evidence="2 3">DSM 17294</strain>
    </source>
</reference>
<dbReference type="Proteomes" id="UP000558997">
    <property type="component" value="Unassembled WGS sequence"/>
</dbReference>
<evidence type="ECO:0000313" key="2">
    <source>
        <dbReference type="EMBL" id="MBB5977352.1"/>
    </source>
</evidence>
<dbReference type="AlphaFoldDB" id="A0A841DFR1"/>
<name>A0A841DFR1_9ACTN</name>
<protein>
    <submittedName>
        <fullName evidence="2">Uncharacterized protein</fullName>
    </submittedName>
</protein>
<organism evidence="2 3">
    <name type="scientific">Kribbella solani</name>
    <dbReference type="NCBI Taxonomy" id="236067"/>
    <lineage>
        <taxon>Bacteria</taxon>
        <taxon>Bacillati</taxon>
        <taxon>Actinomycetota</taxon>
        <taxon>Actinomycetes</taxon>
        <taxon>Propionibacteriales</taxon>
        <taxon>Kribbellaceae</taxon>
        <taxon>Kribbella</taxon>
    </lineage>
</organism>
<feature type="transmembrane region" description="Helical" evidence="1">
    <location>
        <begin position="97"/>
        <end position="118"/>
    </location>
</feature>
<feature type="transmembrane region" description="Helical" evidence="1">
    <location>
        <begin position="163"/>
        <end position="182"/>
    </location>
</feature>
<keyword evidence="1" id="KW-0812">Transmembrane</keyword>
<gene>
    <name evidence="2" type="ORF">HDA44_000693</name>
</gene>
<evidence type="ECO:0000256" key="1">
    <source>
        <dbReference type="SAM" id="Phobius"/>
    </source>
</evidence>
<accession>A0A841DFR1</accession>
<keyword evidence="1" id="KW-0472">Membrane</keyword>